<dbReference type="PROSITE" id="PS50082">
    <property type="entry name" value="WD_REPEATS_2"/>
    <property type="match status" value="2"/>
</dbReference>
<dbReference type="PANTHER" id="PTHR19879:SF9">
    <property type="entry name" value="TRANSCRIPTION INITIATION FACTOR TFIID SUBUNIT 5"/>
    <property type="match status" value="1"/>
</dbReference>
<proteinExistence type="predicted"/>
<dbReference type="EMBL" id="BOMI01000067">
    <property type="protein sequence ID" value="GID75013.1"/>
    <property type="molecule type" value="Genomic_DNA"/>
</dbReference>
<dbReference type="SMART" id="SM00320">
    <property type="entry name" value="WD40"/>
    <property type="match status" value="5"/>
</dbReference>
<protein>
    <recommendedName>
        <fullName evidence="4">WD40 repeat domain-containing protein</fullName>
    </recommendedName>
</protein>
<sequence length="404" mass="42025">MLGIAFNPAAADLLATGSADGTAAVWRVVDDRPPALMKVLSGHPAPVVAVHWMPDGQHLLCRLGDGRAAVWQAFGETYLGEVDDCLHLDVSPASLVASVGASGMVSVRDLAGDPNPLAARQAPAVEACAWAPDGATLALARRDGAIELRTAQLDPIRTLRPGTAPLRAITWSPDGRYVIAGSYDGTLAAVDTSDRTLWRHADPAIRPRSLAVGGPAIATSSFGDRPYLLDLFSGGQSRQEAGDPSSPAVAFRDGMVIADGRTVTAGPLGDRTVIVEHELPVRAVDALGDRIVVTAAHQAIRLIRVGPAAYEVELGVTLRAPEPVRTVALLGSPEATVVVAASYDFRLFAWTVDWSGPPVGPRLAGEFGAGVASLQRLDDQRLTATDHRGGLVILALGADGALSA</sequence>
<dbReference type="Gene3D" id="2.130.10.10">
    <property type="entry name" value="YVTN repeat-like/Quinoprotein amine dehydrogenase"/>
    <property type="match status" value="2"/>
</dbReference>
<feature type="repeat" description="WD" evidence="1">
    <location>
        <begin position="1"/>
        <end position="28"/>
    </location>
</feature>
<accession>A0ABQ3Y4U1</accession>
<keyword evidence="1" id="KW-0853">WD repeat</keyword>
<organism evidence="2 3">
    <name type="scientific">Paractinoplanes deccanensis</name>
    <dbReference type="NCBI Taxonomy" id="113561"/>
    <lineage>
        <taxon>Bacteria</taxon>
        <taxon>Bacillati</taxon>
        <taxon>Actinomycetota</taxon>
        <taxon>Actinomycetes</taxon>
        <taxon>Micromonosporales</taxon>
        <taxon>Micromonosporaceae</taxon>
        <taxon>Paractinoplanes</taxon>
    </lineage>
</organism>
<dbReference type="InterPro" id="IPR001680">
    <property type="entry name" value="WD40_rpt"/>
</dbReference>
<evidence type="ECO:0000313" key="2">
    <source>
        <dbReference type="EMBL" id="GID75013.1"/>
    </source>
</evidence>
<evidence type="ECO:0000256" key="1">
    <source>
        <dbReference type="PROSITE-ProRule" id="PRU00221"/>
    </source>
</evidence>
<keyword evidence="3" id="KW-1185">Reference proteome</keyword>
<dbReference type="InterPro" id="IPR036322">
    <property type="entry name" value="WD40_repeat_dom_sf"/>
</dbReference>
<name>A0ABQ3Y4U1_9ACTN</name>
<dbReference type="Proteomes" id="UP000609879">
    <property type="component" value="Unassembled WGS sequence"/>
</dbReference>
<comment type="caution">
    <text evidence="2">The sequence shown here is derived from an EMBL/GenBank/DDBJ whole genome shotgun (WGS) entry which is preliminary data.</text>
</comment>
<gene>
    <name evidence="2" type="ORF">Ade02nite_36540</name>
</gene>
<dbReference type="Pfam" id="PF00400">
    <property type="entry name" value="WD40"/>
    <property type="match status" value="2"/>
</dbReference>
<reference evidence="2 3" key="1">
    <citation type="submission" date="2021-01" db="EMBL/GenBank/DDBJ databases">
        <title>Whole genome shotgun sequence of Actinoplanes deccanensis NBRC 13994.</title>
        <authorList>
            <person name="Komaki H."/>
            <person name="Tamura T."/>
        </authorList>
    </citation>
    <scope>NUCLEOTIDE SEQUENCE [LARGE SCALE GENOMIC DNA]</scope>
    <source>
        <strain evidence="2 3">NBRC 13994</strain>
    </source>
</reference>
<dbReference type="PANTHER" id="PTHR19879">
    <property type="entry name" value="TRANSCRIPTION INITIATION FACTOR TFIID"/>
    <property type="match status" value="1"/>
</dbReference>
<evidence type="ECO:0000313" key="3">
    <source>
        <dbReference type="Proteomes" id="UP000609879"/>
    </source>
</evidence>
<feature type="repeat" description="WD" evidence="1">
    <location>
        <begin position="40"/>
        <end position="72"/>
    </location>
</feature>
<evidence type="ECO:0008006" key="4">
    <source>
        <dbReference type="Google" id="ProtNLM"/>
    </source>
</evidence>
<dbReference type="InterPro" id="IPR015943">
    <property type="entry name" value="WD40/YVTN_repeat-like_dom_sf"/>
</dbReference>
<dbReference type="SUPFAM" id="SSF50978">
    <property type="entry name" value="WD40 repeat-like"/>
    <property type="match status" value="1"/>
</dbReference>